<evidence type="ECO:0000313" key="2">
    <source>
        <dbReference type="EMBL" id="OXY92448.1"/>
    </source>
</evidence>
<reference evidence="2 3" key="1">
    <citation type="submission" date="2016-07" db="EMBL/GenBank/DDBJ databases">
        <title>Draft genome of Streptomyces diastatochromogenes.</title>
        <authorList>
            <person name="Podduturi R."/>
            <person name="Lukassen M.B."/>
            <person name="Clausen N."/>
            <person name="Nielsen J.L."/>
            <person name="Jorgensen N.O."/>
        </authorList>
    </citation>
    <scope>NUCLEOTIDE SEQUENCE [LARGE SCALE GENOMIC DNA]</scope>
    <source>
        <strain evidence="2 3">DSM 40608</strain>
    </source>
</reference>
<protein>
    <submittedName>
        <fullName evidence="2">Uncharacterized protein</fullName>
    </submittedName>
</protein>
<proteinExistence type="predicted"/>
<dbReference type="AlphaFoldDB" id="A0A233S9X0"/>
<organism evidence="2 3">
    <name type="scientific">Streptomyces diastatochromogenes</name>
    <dbReference type="NCBI Taxonomy" id="42236"/>
    <lineage>
        <taxon>Bacteria</taxon>
        <taxon>Bacillati</taxon>
        <taxon>Actinomycetota</taxon>
        <taxon>Actinomycetes</taxon>
        <taxon>Kitasatosporales</taxon>
        <taxon>Streptomycetaceae</taxon>
        <taxon>Streptomyces</taxon>
    </lineage>
</organism>
<feature type="region of interest" description="Disordered" evidence="1">
    <location>
        <begin position="59"/>
        <end position="85"/>
    </location>
</feature>
<evidence type="ECO:0000313" key="3">
    <source>
        <dbReference type="Proteomes" id="UP000215483"/>
    </source>
</evidence>
<evidence type="ECO:0000256" key="1">
    <source>
        <dbReference type="SAM" id="MobiDB-lite"/>
    </source>
</evidence>
<dbReference type="Proteomes" id="UP000215483">
    <property type="component" value="Unassembled WGS sequence"/>
</dbReference>
<sequence length="123" mass="13475">MPWMTGVMPRTSATVSSPVRGRLCGRWSSVAAMAAESVPGRSSPAMSLSRVLLPVPLGATRPVRPGPTVKERSWKTGVSSGQVKDRFEQTTEASDGYHPEMHVVVLTPLWAYIRVSKWSWRAP</sequence>
<accession>A0A233S9X0</accession>
<name>A0A233S9X0_STRDA</name>
<gene>
    <name evidence="2" type="ORF">BEK98_27170</name>
</gene>
<keyword evidence="3" id="KW-1185">Reference proteome</keyword>
<comment type="caution">
    <text evidence="2">The sequence shown here is derived from an EMBL/GenBank/DDBJ whole genome shotgun (WGS) entry which is preliminary data.</text>
</comment>
<dbReference type="EMBL" id="MCGQ01000023">
    <property type="protein sequence ID" value="OXY92448.1"/>
    <property type="molecule type" value="Genomic_DNA"/>
</dbReference>